<protein>
    <submittedName>
        <fullName evidence="7">Uncharacterized protein</fullName>
    </submittedName>
</protein>
<dbReference type="AlphaFoldDB" id="A0A8B6DUU0"/>
<dbReference type="PANTHER" id="PTHR40388">
    <property type="entry name" value="BRYOPORIN"/>
    <property type="match status" value="1"/>
</dbReference>
<dbReference type="Gene3D" id="2.60.270.20">
    <property type="entry name" value="Cytolysin/lectin"/>
    <property type="match status" value="1"/>
</dbReference>
<dbReference type="GO" id="GO:0042151">
    <property type="term" value="C:nematocyst"/>
    <property type="evidence" value="ECO:0007669"/>
    <property type="project" value="UniProtKB-SubCell"/>
</dbReference>
<dbReference type="InterPro" id="IPR050677">
    <property type="entry name" value="Actinoporin_PFT"/>
</dbReference>
<feature type="compositionally biased region" description="Basic and acidic residues" evidence="6">
    <location>
        <begin position="12"/>
        <end position="32"/>
    </location>
</feature>
<feature type="compositionally biased region" description="Basic residues" evidence="6">
    <location>
        <begin position="1"/>
        <end position="11"/>
    </location>
</feature>
<sequence length="227" mass="25419">MSVPMSRRRKTRFAESGDVQIKDQSDGKNSEQVDWKQLEPKLKAVTSPGNSFRSSITYSKENYIRVCTIYIQNWTTMELLKPNATINTGCLASPPQNVGAKMKEVMVGHKIGFSLRGTSGIVSWLVGNLERRVIVMWNVPFFSSPNNLAVGITSRGVKNHTTNWYELISRNDTGDDICYTLGVFHDQCNQIISEDDILEVLGDMGTGSRADVIITVRPKCKKFLPIN</sequence>
<comment type="subcellular location">
    <subcellularLocation>
        <location evidence="2">Nematocyst</location>
    </subcellularLocation>
    <subcellularLocation>
        <location evidence="1">Target cell membrane</location>
    </subcellularLocation>
</comment>
<keyword evidence="5" id="KW-0166">Nematocyst</keyword>
<comment type="caution">
    <text evidence="7">The sequence shown here is derived from an EMBL/GenBank/DDBJ whole genome shotgun (WGS) entry which is preliminary data.</text>
</comment>
<dbReference type="Proteomes" id="UP000596742">
    <property type="component" value="Unassembled WGS sequence"/>
</dbReference>
<keyword evidence="3" id="KW-1052">Target cell membrane</keyword>
<evidence type="ECO:0000256" key="3">
    <source>
        <dbReference type="ARBA" id="ARBA00022537"/>
    </source>
</evidence>
<evidence type="ECO:0000256" key="5">
    <source>
        <dbReference type="ARBA" id="ARBA00023331"/>
    </source>
</evidence>
<keyword evidence="4" id="KW-0472">Membrane</keyword>
<reference evidence="7" key="1">
    <citation type="submission" date="2018-11" db="EMBL/GenBank/DDBJ databases">
        <authorList>
            <person name="Alioto T."/>
            <person name="Alioto T."/>
        </authorList>
    </citation>
    <scope>NUCLEOTIDE SEQUENCE</scope>
</reference>
<feature type="region of interest" description="Disordered" evidence="6">
    <location>
        <begin position="1"/>
        <end position="32"/>
    </location>
</feature>
<evidence type="ECO:0000256" key="1">
    <source>
        <dbReference type="ARBA" id="ARBA00004175"/>
    </source>
</evidence>
<dbReference type="InterPro" id="IPR015926">
    <property type="entry name" value="Cytolysin/lectin"/>
</dbReference>
<evidence type="ECO:0000313" key="7">
    <source>
        <dbReference type="EMBL" id="VDI24517.1"/>
    </source>
</evidence>
<evidence type="ECO:0000313" key="8">
    <source>
        <dbReference type="Proteomes" id="UP000596742"/>
    </source>
</evidence>
<keyword evidence="4" id="KW-1053">Target membrane</keyword>
<dbReference type="EMBL" id="UYJE01004045">
    <property type="protein sequence ID" value="VDI24517.1"/>
    <property type="molecule type" value="Genomic_DNA"/>
</dbReference>
<dbReference type="GO" id="GO:0044218">
    <property type="term" value="C:other organism cell membrane"/>
    <property type="evidence" value="ECO:0007669"/>
    <property type="project" value="UniProtKB-KW"/>
</dbReference>
<evidence type="ECO:0000256" key="6">
    <source>
        <dbReference type="SAM" id="MobiDB-lite"/>
    </source>
</evidence>
<dbReference type="SUPFAM" id="SSF63724">
    <property type="entry name" value="Cytolysin/lectin"/>
    <property type="match status" value="1"/>
</dbReference>
<gene>
    <name evidence="7" type="ORF">MGAL_10B011989</name>
</gene>
<proteinExistence type="predicted"/>
<evidence type="ECO:0000256" key="2">
    <source>
        <dbReference type="ARBA" id="ARBA00004532"/>
    </source>
</evidence>
<keyword evidence="8" id="KW-1185">Reference proteome</keyword>
<evidence type="ECO:0000256" key="4">
    <source>
        <dbReference type="ARBA" id="ARBA00023298"/>
    </source>
</evidence>
<dbReference type="PANTHER" id="PTHR40388:SF1">
    <property type="entry name" value="BRYOPORIN"/>
    <property type="match status" value="1"/>
</dbReference>
<accession>A0A8B6DUU0</accession>
<dbReference type="OrthoDB" id="6043333at2759"/>
<name>A0A8B6DUU0_MYTGA</name>
<organism evidence="7 8">
    <name type="scientific">Mytilus galloprovincialis</name>
    <name type="common">Mediterranean mussel</name>
    <dbReference type="NCBI Taxonomy" id="29158"/>
    <lineage>
        <taxon>Eukaryota</taxon>
        <taxon>Metazoa</taxon>
        <taxon>Spiralia</taxon>
        <taxon>Lophotrochozoa</taxon>
        <taxon>Mollusca</taxon>
        <taxon>Bivalvia</taxon>
        <taxon>Autobranchia</taxon>
        <taxon>Pteriomorphia</taxon>
        <taxon>Mytilida</taxon>
        <taxon>Mytiloidea</taxon>
        <taxon>Mytilidae</taxon>
        <taxon>Mytilinae</taxon>
        <taxon>Mytilus</taxon>
    </lineage>
</organism>